<dbReference type="PANTHER" id="PTHR11188:SF176">
    <property type="entry name" value="ARRESTIN DOMAIN-CONTAINING PROTEIN 1"/>
    <property type="match status" value="1"/>
</dbReference>
<reference evidence="3" key="1">
    <citation type="submission" date="2021-05" db="EMBL/GenBank/DDBJ databases">
        <authorList>
            <person name="Alioto T."/>
            <person name="Alioto T."/>
            <person name="Gomez Garrido J."/>
        </authorList>
    </citation>
    <scope>NUCLEOTIDE SEQUENCE</scope>
</reference>
<proteinExistence type="inferred from homology"/>
<evidence type="ECO:0000259" key="2">
    <source>
        <dbReference type="Pfam" id="PF00339"/>
    </source>
</evidence>
<evidence type="ECO:0000256" key="1">
    <source>
        <dbReference type="ARBA" id="ARBA00005298"/>
    </source>
</evidence>
<dbReference type="GO" id="GO:0015031">
    <property type="term" value="P:protein transport"/>
    <property type="evidence" value="ECO:0007669"/>
    <property type="project" value="TreeGrafter"/>
</dbReference>
<accession>A0A8D8VAG8</accession>
<dbReference type="Pfam" id="PF00339">
    <property type="entry name" value="Arrestin_N"/>
    <property type="match status" value="1"/>
</dbReference>
<name>A0A8D8VAG8_9HEMI</name>
<protein>
    <recommendedName>
        <fullName evidence="2">Arrestin-like N-terminal domain-containing protein</fullName>
    </recommendedName>
</protein>
<feature type="domain" description="Arrestin-like N-terminal" evidence="2">
    <location>
        <begin position="4"/>
        <end position="87"/>
    </location>
</feature>
<sequence>MKEFRIEFDSPTSAYYAGQIVSGRVILNLQDKPKKVRAVTIQFKGESKVEFSGQETVRKDNGDTANENVQFKSTEEYYDFKYNLLGGSQGIYVLCLRNVYTAGQMLKSHSQLPHTTKLYFKYKVFQEVKYWLESSPMLNALGRKSYSKGSSRPKKTLTCVCRHNEVYLYLSN</sequence>
<dbReference type="Gene3D" id="2.60.40.640">
    <property type="match status" value="1"/>
</dbReference>
<dbReference type="EMBL" id="HBUF01359588">
    <property type="protein sequence ID" value="CAG6719910.1"/>
    <property type="molecule type" value="Transcribed_RNA"/>
</dbReference>
<dbReference type="GO" id="GO:0005737">
    <property type="term" value="C:cytoplasm"/>
    <property type="evidence" value="ECO:0007669"/>
    <property type="project" value="TreeGrafter"/>
</dbReference>
<comment type="similarity">
    <text evidence="1">Belongs to the arrestin family.</text>
</comment>
<dbReference type="SUPFAM" id="SSF81296">
    <property type="entry name" value="E set domains"/>
    <property type="match status" value="1"/>
</dbReference>
<dbReference type="InterPro" id="IPR014756">
    <property type="entry name" value="Ig_E-set"/>
</dbReference>
<evidence type="ECO:0000313" key="3">
    <source>
        <dbReference type="EMBL" id="CAG6719910.1"/>
    </source>
</evidence>
<dbReference type="AlphaFoldDB" id="A0A8D8VAG8"/>
<dbReference type="PANTHER" id="PTHR11188">
    <property type="entry name" value="ARRESTIN DOMAIN CONTAINING PROTEIN"/>
    <property type="match status" value="1"/>
</dbReference>
<dbReference type="InterPro" id="IPR014752">
    <property type="entry name" value="Arrestin-like_C"/>
</dbReference>
<dbReference type="InterPro" id="IPR011021">
    <property type="entry name" value="Arrestin-like_N"/>
</dbReference>
<organism evidence="3">
    <name type="scientific">Cacopsylla melanoneura</name>
    <dbReference type="NCBI Taxonomy" id="428564"/>
    <lineage>
        <taxon>Eukaryota</taxon>
        <taxon>Metazoa</taxon>
        <taxon>Ecdysozoa</taxon>
        <taxon>Arthropoda</taxon>
        <taxon>Hexapoda</taxon>
        <taxon>Insecta</taxon>
        <taxon>Pterygota</taxon>
        <taxon>Neoptera</taxon>
        <taxon>Paraneoptera</taxon>
        <taxon>Hemiptera</taxon>
        <taxon>Sternorrhyncha</taxon>
        <taxon>Psylloidea</taxon>
        <taxon>Psyllidae</taxon>
        <taxon>Psyllinae</taxon>
        <taxon>Cacopsylla</taxon>
    </lineage>
</organism>
<dbReference type="InterPro" id="IPR050357">
    <property type="entry name" value="Arrestin_domain-protein"/>
</dbReference>